<evidence type="ECO:0000259" key="1">
    <source>
        <dbReference type="Pfam" id="PF00144"/>
    </source>
</evidence>
<keyword evidence="2" id="KW-0378">Hydrolase</keyword>
<dbReference type="AlphaFoldDB" id="A0AAV2WQR5"/>
<feature type="domain" description="Beta-lactamase-related" evidence="1">
    <location>
        <begin position="92"/>
        <end position="388"/>
    </location>
</feature>
<dbReference type="PANTHER" id="PTHR43283">
    <property type="entry name" value="BETA-LACTAMASE-RELATED"/>
    <property type="match status" value="1"/>
</dbReference>
<dbReference type="RefSeq" id="WP_036459906.1">
    <property type="nucleotide sequence ID" value="NZ_FMZG01000002.1"/>
</dbReference>
<dbReference type="InterPro" id="IPR050789">
    <property type="entry name" value="Diverse_Enzym_Activities"/>
</dbReference>
<dbReference type="Proteomes" id="UP000028864">
    <property type="component" value="Unassembled WGS sequence"/>
</dbReference>
<organism evidence="2 3">
    <name type="scientific">Mycolicibacterium neoaurum</name>
    <name type="common">Mycobacterium neoaurum</name>
    <dbReference type="NCBI Taxonomy" id="1795"/>
    <lineage>
        <taxon>Bacteria</taxon>
        <taxon>Bacillati</taxon>
        <taxon>Actinomycetota</taxon>
        <taxon>Actinomycetes</taxon>
        <taxon>Mycobacteriales</taxon>
        <taxon>Mycobacteriaceae</taxon>
        <taxon>Mycolicibacterium</taxon>
    </lineage>
</organism>
<evidence type="ECO:0000313" key="3">
    <source>
        <dbReference type="Proteomes" id="UP000028864"/>
    </source>
</evidence>
<accession>A0AAV2WQR5</accession>
<dbReference type="InterPro" id="IPR012338">
    <property type="entry name" value="Beta-lactam/transpept-like"/>
</dbReference>
<protein>
    <submittedName>
        <fullName evidence="2">Hydrolase</fullName>
    </submittedName>
</protein>
<dbReference type="PANTHER" id="PTHR43283:SF14">
    <property type="entry name" value="BLL8153 PROTEIN"/>
    <property type="match status" value="1"/>
</dbReference>
<reference evidence="2" key="2">
    <citation type="submission" date="2015-09" db="EMBL/GenBank/DDBJ databases">
        <title>Draft genome sequence of Mycobacterium neoaurum DSM 44074.</title>
        <authorList>
            <person name="Croce O."/>
            <person name="Robert C."/>
            <person name="Raoult D."/>
            <person name="Drancourt M."/>
        </authorList>
    </citation>
    <scope>NUCLEOTIDE SEQUENCE</scope>
    <source>
        <strain evidence="2">DSM 44074</strain>
    </source>
</reference>
<dbReference type="GO" id="GO:0016787">
    <property type="term" value="F:hydrolase activity"/>
    <property type="evidence" value="ECO:0007669"/>
    <property type="project" value="UniProtKB-KW"/>
</dbReference>
<name>A0AAV2WQR5_MYCNE</name>
<sequence length="404" mass="43920">MPPSRPAVGFTLRYLARKVASPRRPASMAEVGLFTGATQHENFARIDDLAPVRRMPASSRPLPWPEGPRLALPETYTFDGSPRSTEKFLTDTDTVALLVLVDGQLRHERYLLTGGPTVHWLSMSVAKSFISALVGIAVADGHIAGIDDAISDYVPVEAGSAYDGVAIRTVLQMSSGARWNEDYNDPDSDVHHLTQAMMGRRGGLNGFVARMSRENPPDSVCRYNSGETQVLGALIACATGRSVADYMTDKLVEPLGFESPGFWATDLLGTEMSYAGLNLTARDFARIGELYRNGGSWHGQQIVPREWVRASTTVNSSICQPGRPIIGDHAVDLGYGYQWWIPAGNRGDYSAIGVYNQMVYVNPDTATTVVKLSANRHYGTSTAESANRDMENVAFVRAIAEAAC</sequence>
<proteinExistence type="predicted"/>
<gene>
    <name evidence="2" type="ORF">BN1047_04267</name>
</gene>
<dbReference type="Gene3D" id="3.40.710.10">
    <property type="entry name" value="DD-peptidase/beta-lactamase superfamily"/>
    <property type="match status" value="1"/>
</dbReference>
<dbReference type="EMBL" id="LK021340">
    <property type="protein sequence ID" value="CDQ46360.1"/>
    <property type="molecule type" value="Genomic_DNA"/>
</dbReference>
<reference evidence="2" key="1">
    <citation type="submission" date="2014-05" db="EMBL/GenBank/DDBJ databases">
        <authorList>
            <person name="Urmite Genomes"/>
        </authorList>
    </citation>
    <scope>NUCLEOTIDE SEQUENCE</scope>
    <source>
        <strain evidence="2">DSM 44074</strain>
    </source>
</reference>
<dbReference type="InterPro" id="IPR001466">
    <property type="entry name" value="Beta-lactam-related"/>
</dbReference>
<evidence type="ECO:0000313" key="2">
    <source>
        <dbReference type="EMBL" id="CDQ46360.1"/>
    </source>
</evidence>
<dbReference type="SUPFAM" id="SSF56601">
    <property type="entry name" value="beta-lactamase/transpeptidase-like"/>
    <property type="match status" value="1"/>
</dbReference>
<dbReference type="Pfam" id="PF00144">
    <property type="entry name" value="Beta-lactamase"/>
    <property type="match status" value="1"/>
</dbReference>